<sequence length="86" mass="9603">MANVIVEHRWKPKNGEEVTKVVGSIVQMSKDGKLPAGFQLKSINVIGSESMAICNWEAPSVKDMKDLLEKVNPPTKHEVYEAQRLV</sequence>
<dbReference type="EMBL" id="LT719092">
    <property type="protein sequence ID" value="SJK85361.1"/>
    <property type="molecule type" value="Genomic_DNA"/>
</dbReference>
<dbReference type="Proteomes" id="UP000195607">
    <property type="component" value="Chromosome I"/>
</dbReference>
<evidence type="ECO:0000313" key="2">
    <source>
        <dbReference type="EMBL" id="SJK85361.1"/>
    </source>
</evidence>
<reference evidence="3" key="3">
    <citation type="submission" date="2016-06" db="EMBL/GenBank/DDBJ databases">
        <authorList>
            <person name="Toshchakov V.S."/>
        </authorList>
    </citation>
    <scope>NUCLEOTIDE SEQUENCE [LARGE SCALE GENOMIC DNA]</scope>
    <source>
        <strain>PM4 (JCM 30641</strain>
        <strain evidence="3">\VKM B-2940)</strain>
    </source>
</reference>
<dbReference type="AlphaFoldDB" id="A0A1N5VYV9"/>
<protein>
    <submittedName>
        <fullName evidence="1">Uncharacterized protein</fullName>
    </submittedName>
</protein>
<evidence type="ECO:0000313" key="4">
    <source>
        <dbReference type="Proteomes" id="UP000195607"/>
    </source>
</evidence>
<evidence type="ECO:0000313" key="3">
    <source>
        <dbReference type="Proteomes" id="UP000187822"/>
    </source>
</evidence>
<name>A0A1N5VYV9_9ARCH</name>
<organism evidence="1 4">
    <name type="scientific">Cuniculiplasma divulgatum</name>
    <dbReference type="NCBI Taxonomy" id="1673428"/>
    <lineage>
        <taxon>Archaea</taxon>
        <taxon>Methanobacteriati</taxon>
        <taxon>Thermoplasmatota</taxon>
        <taxon>Thermoplasmata</taxon>
        <taxon>Thermoplasmatales</taxon>
        <taxon>Cuniculiplasmataceae</taxon>
        <taxon>Cuniculiplasma</taxon>
    </lineage>
</organism>
<reference evidence="2" key="2">
    <citation type="submission" date="2016-06" db="EMBL/GenBank/DDBJ databases">
        <authorList>
            <person name="Olsen C.W."/>
            <person name="Carey S."/>
            <person name="Hinshaw L."/>
            <person name="Karasin A.I."/>
        </authorList>
    </citation>
    <scope>NUCLEOTIDE SEQUENCE [LARGE SCALE GENOMIC DNA]</scope>
    <source>
        <strain evidence="2">PM4</strain>
    </source>
</reference>
<reference evidence="1 4" key="1">
    <citation type="submission" date="2016-04" db="EMBL/GenBank/DDBJ databases">
        <authorList>
            <person name="Evans L.H."/>
            <person name="Alamgir A."/>
            <person name="Owens N."/>
            <person name="Weber N.D."/>
            <person name="Virtaneva K."/>
            <person name="Barbian K."/>
            <person name="Babar A."/>
            <person name="Rosenke K."/>
        </authorList>
    </citation>
    <scope>NUCLEOTIDE SEQUENCE [LARGE SCALE GENOMIC DNA]</scope>
    <source>
        <strain evidence="1">S5</strain>
        <strain evidence="4">S5(T) (JCM 30642 \VKM B-2941)</strain>
    </source>
</reference>
<evidence type="ECO:0000313" key="1">
    <source>
        <dbReference type="EMBL" id="SIM78222.1"/>
    </source>
</evidence>
<keyword evidence="3" id="KW-1185">Reference proteome</keyword>
<gene>
    <name evidence="2" type="ORF">CPM_1572</name>
    <name evidence="1" type="ORF">CSP5_1582</name>
</gene>
<proteinExistence type="predicted"/>
<accession>A0A1N5VYV9</accession>
<dbReference type="OrthoDB" id="40443at2157"/>
<dbReference type="KEGG" id="cdiv:CPM_1572"/>
<dbReference type="EMBL" id="LT671858">
    <property type="protein sequence ID" value="SIM78222.1"/>
    <property type="molecule type" value="Genomic_DNA"/>
</dbReference>
<dbReference type="RefSeq" id="WP_021790168.1">
    <property type="nucleotide sequence ID" value="NZ_LT671858.1"/>
</dbReference>
<dbReference type="GeneID" id="41588823"/>
<dbReference type="Proteomes" id="UP000187822">
    <property type="component" value="Chromosome I"/>
</dbReference>